<sequence length="377" mass="42947">NASSSNNSQPDPDRGGDVPQLNSTLSATAKEFYPRGYGPSPVENNYEPHFTEVMQEVGNSLSYDVSSQSYQRDSVDIALNQISEIVDHLTLNPGRFDDLIHPLTETFKTWLSDVDICYFIVDMIVEQSFVEPNFRYTGARLCSYLSNEFGFEEENIFRRMLLNRCRDEHEMTISHHSIVCPERLRGYTLFIAELFMQLEVRKGCSDRIAILGIALIEGLLLLLSEPNSEDIKCVCQVLKLTGRTLDMQNPLNMNPVIHKLALLANNPTLEANIQHLINNVVHLRELGWGEPSNVMSKSTTTQQYNSNSNEPVFYGPDGQVITPEESQFLEENFRQFPDDDYDDFGEDGELLVPSEEMDEEHRAAFEQFLKMGKNQIN</sequence>
<keyword evidence="2" id="KW-0963">Cytoplasm</keyword>
<dbReference type="GO" id="GO:0005737">
    <property type="term" value="C:cytoplasm"/>
    <property type="evidence" value="ECO:0007669"/>
    <property type="project" value="UniProtKB-SubCell"/>
</dbReference>
<evidence type="ECO:0000259" key="5">
    <source>
        <dbReference type="SMART" id="SM00543"/>
    </source>
</evidence>
<feature type="non-terminal residue" evidence="6">
    <location>
        <position position="1"/>
    </location>
</feature>
<gene>
    <name evidence="6" type="ORF">L9F63_018988</name>
</gene>
<dbReference type="AlphaFoldDB" id="A0AAD8EEZ1"/>
<evidence type="ECO:0000313" key="6">
    <source>
        <dbReference type="EMBL" id="KAJ9587606.1"/>
    </source>
</evidence>
<dbReference type="GO" id="GO:0008494">
    <property type="term" value="F:translation activator activity"/>
    <property type="evidence" value="ECO:0007669"/>
    <property type="project" value="TreeGrafter"/>
</dbReference>
<dbReference type="Proteomes" id="UP001233999">
    <property type="component" value="Unassembled WGS sequence"/>
</dbReference>
<reference evidence="6" key="2">
    <citation type="submission" date="2023-05" db="EMBL/GenBank/DDBJ databases">
        <authorList>
            <person name="Fouks B."/>
        </authorList>
    </citation>
    <scope>NUCLEOTIDE SEQUENCE</scope>
    <source>
        <strain evidence="6">Stay&amp;Tobe</strain>
        <tissue evidence="6">Testes</tissue>
    </source>
</reference>
<keyword evidence="7" id="KW-1185">Reference proteome</keyword>
<evidence type="ECO:0000256" key="2">
    <source>
        <dbReference type="ARBA" id="ARBA00022490"/>
    </source>
</evidence>
<dbReference type="GO" id="GO:0003723">
    <property type="term" value="F:RNA binding"/>
    <property type="evidence" value="ECO:0007669"/>
    <property type="project" value="InterPro"/>
</dbReference>
<comment type="subcellular location">
    <subcellularLocation>
        <location evidence="1">Cytoplasm</location>
    </subcellularLocation>
</comment>
<dbReference type="InterPro" id="IPR003890">
    <property type="entry name" value="MIF4G-like_typ-3"/>
</dbReference>
<accession>A0AAD8EEZ1</accession>
<dbReference type="PANTHER" id="PTHR23254">
    <property type="entry name" value="EIF4G DOMAIN PROTEIN"/>
    <property type="match status" value="1"/>
</dbReference>
<dbReference type="Pfam" id="PF02854">
    <property type="entry name" value="MIF4G"/>
    <property type="match status" value="1"/>
</dbReference>
<dbReference type="InterPro" id="IPR051367">
    <property type="entry name" value="mRNA_TranslReg/HistoneTransl"/>
</dbReference>
<evidence type="ECO:0000256" key="3">
    <source>
        <dbReference type="ARBA" id="ARBA00022845"/>
    </source>
</evidence>
<name>A0AAD8EEZ1_DIPPU</name>
<feature type="compositionally biased region" description="Polar residues" evidence="4">
    <location>
        <begin position="1"/>
        <end position="10"/>
    </location>
</feature>
<dbReference type="InterPro" id="IPR016024">
    <property type="entry name" value="ARM-type_fold"/>
</dbReference>
<dbReference type="SMART" id="SM00543">
    <property type="entry name" value="MIF4G"/>
    <property type="match status" value="1"/>
</dbReference>
<keyword evidence="3" id="KW-0810">Translation regulation</keyword>
<evidence type="ECO:0000256" key="1">
    <source>
        <dbReference type="ARBA" id="ARBA00004496"/>
    </source>
</evidence>
<feature type="region of interest" description="Disordered" evidence="4">
    <location>
        <begin position="1"/>
        <end position="25"/>
    </location>
</feature>
<reference evidence="6" key="1">
    <citation type="journal article" date="2023" name="IScience">
        <title>Live-bearing cockroach genome reveals convergent evolutionary mechanisms linked to viviparity in insects and beyond.</title>
        <authorList>
            <person name="Fouks B."/>
            <person name="Harrison M.C."/>
            <person name="Mikhailova A.A."/>
            <person name="Marchal E."/>
            <person name="English S."/>
            <person name="Carruthers M."/>
            <person name="Jennings E.C."/>
            <person name="Chiamaka E.L."/>
            <person name="Frigard R.A."/>
            <person name="Pippel M."/>
            <person name="Attardo G.M."/>
            <person name="Benoit J.B."/>
            <person name="Bornberg-Bauer E."/>
            <person name="Tobe S.S."/>
        </authorList>
    </citation>
    <scope>NUCLEOTIDE SEQUENCE</scope>
    <source>
        <strain evidence="6">Stay&amp;Tobe</strain>
    </source>
</reference>
<comment type="caution">
    <text evidence="6">The sequence shown here is derived from an EMBL/GenBank/DDBJ whole genome shotgun (WGS) entry which is preliminary data.</text>
</comment>
<dbReference type="EMBL" id="JASPKZ010006084">
    <property type="protein sequence ID" value="KAJ9587606.1"/>
    <property type="molecule type" value="Genomic_DNA"/>
</dbReference>
<protein>
    <recommendedName>
        <fullName evidence="5">MIF4G domain-containing protein</fullName>
    </recommendedName>
</protein>
<organism evidence="6 7">
    <name type="scientific">Diploptera punctata</name>
    <name type="common">Pacific beetle cockroach</name>
    <dbReference type="NCBI Taxonomy" id="6984"/>
    <lineage>
        <taxon>Eukaryota</taxon>
        <taxon>Metazoa</taxon>
        <taxon>Ecdysozoa</taxon>
        <taxon>Arthropoda</taxon>
        <taxon>Hexapoda</taxon>
        <taxon>Insecta</taxon>
        <taxon>Pterygota</taxon>
        <taxon>Neoptera</taxon>
        <taxon>Polyneoptera</taxon>
        <taxon>Dictyoptera</taxon>
        <taxon>Blattodea</taxon>
        <taxon>Blaberoidea</taxon>
        <taxon>Blaberidae</taxon>
        <taxon>Diplopterinae</taxon>
        <taxon>Diploptera</taxon>
    </lineage>
</organism>
<evidence type="ECO:0000256" key="4">
    <source>
        <dbReference type="SAM" id="MobiDB-lite"/>
    </source>
</evidence>
<evidence type="ECO:0000313" key="7">
    <source>
        <dbReference type="Proteomes" id="UP001233999"/>
    </source>
</evidence>
<dbReference type="PANTHER" id="PTHR23254:SF15">
    <property type="entry name" value="POLYADENYLATE-BINDING PROTEIN-INTERACTING PROTEIN 1"/>
    <property type="match status" value="1"/>
</dbReference>
<dbReference type="GO" id="GO:0006446">
    <property type="term" value="P:regulation of translational initiation"/>
    <property type="evidence" value="ECO:0007669"/>
    <property type="project" value="TreeGrafter"/>
</dbReference>
<dbReference type="Gene3D" id="1.25.40.180">
    <property type="match status" value="1"/>
</dbReference>
<dbReference type="SUPFAM" id="SSF48371">
    <property type="entry name" value="ARM repeat"/>
    <property type="match status" value="1"/>
</dbReference>
<feature type="domain" description="MIF4G" evidence="5">
    <location>
        <begin position="79"/>
        <end position="287"/>
    </location>
</feature>
<proteinExistence type="predicted"/>